<dbReference type="EMBL" id="AP028918">
    <property type="protein sequence ID" value="BES99307.1"/>
    <property type="molecule type" value="Genomic_DNA"/>
</dbReference>
<keyword evidence="2" id="KW-1185">Reference proteome</keyword>
<organism evidence="1 2">
    <name type="scientific">Nesidiocoris tenuis</name>
    <dbReference type="NCBI Taxonomy" id="355587"/>
    <lineage>
        <taxon>Eukaryota</taxon>
        <taxon>Metazoa</taxon>
        <taxon>Ecdysozoa</taxon>
        <taxon>Arthropoda</taxon>
        <taxon>Hexapoda</taxon>
        <taxon>Insecta</taxon>
        <taxon>Pterygota</taxon>
        <taxon>Neoptera</taxon>
        <taxon>Paraneoptera</taxon>
        <taxon>Hemiptera</taxon>
        <taxon>Heteroptera</taxon>
        <taxon>Panheteroptera</taxon>
        <taxon>Cimicomorpha</taxon>
        <taxon>Miridae</taxon>
        <taxon>Dicyphina</taxon>
        <taxon>Nesidiocoris</taxon>
    </lineage>
</organism>
<proteinExistence type="predicted"/>
<dbReference type="Proteomes" id="UP001307889">
    <property type="component" value="Chromosome 10"/>
</dbReference>
<name>A0ABN7B935_9HEMI</name>
<gene>
    <name evidence="1" type="ORF">NTJ_12124</name>
</gene>
<sequence length="84" mass="8986">MATACRGHAPRPRGWESPSAMGASLLGALDQSSSPCRNVRALSLRSVVEQNVNENRNPKIVMSSPAKQNGTSYFVSLRPGMADD</sequence>
<evidence type="ECO:0000313" key="1">
    <source>
        <dbReference type="EMBL" id="BES99307.1"/>
    </source>
</evidence>
<evidence type="ECO:0000313" key="2">
    <source>
        <dbReference type="Proteomes" id="UP001307889"/>
    </source>
</evidence>
<reference evidence="1 2" key="1">
    <citation type="submission" date="2023-09" db="EMBL/GenBank/DDBJ databases">
        <title>Nesidiocoris tenuis whole genome shotgun sequence.</title>
        <authorList>
            <person name="Shibata T."/>
            <person name="Shimoda M."/>
            <person name="Kobayashi T."/>
            <person name="Uehara T."/>
        </authorList>
    </citation>
    <scope>NUCLEOTIDE SEQUENCE [LARGE SCALE GENOMIC DNA]</scope>
    <source>
        <strain evidence="1 2">Japan</strain>
    </source>
</reference>
<accession>A0ABN7B935</accession>
<protein>
    <submittedName>
        <fullName evidence="1">Uncharacterized protein</fullName>
    </submittedName>
</protein>